<evidence type="ECO:0000256" key="1">
    <source>
        <dbReference type="SAM" id="MobiDB-lite"/>
    </source>
</evidence>
<feature type="region of interest" description="Disordered" evidence="1">
    <location>
        <begin position="173"/>
        <end position="219"/>
    </location>
</feature>
<sequence length="258" mass="28009">AVRGSRCDLAPALQEVADAAAGDQRGLGTSHGYLQQVPLLRRNLVREDAAQEEIKGSQETQRAPAVHVQAVTGSWNLDEVNHDSQEARTGADPSAIIQTLDSAELYVPARRDSHSEHLSSWLQLRVLRLSGQVPEVRDPVQADAFQALKHSTASMCLRFNVMFGVVGVASPADEGISSSRPGSRSHRVREAARPLAERPGSVGPACRSAVPPARSHRGRLQTSFGGRVMQLLRAPLQELLLRRSSQSAAERADNLRWT</sequence>
<dbReference type="Proteomes" id="UP000324091">
    <property type="component" value="Chromosome 22"/>
</dbReference>
<evidence type="ECO:0000313" key="2">
    <source>
        <dbReference type="EMBL" id="TWW64456.1"/>
    </source>
</evidence>
<proteinExistence type="predicted"/>
<dbReference type="EMBL" id="RHFK02000015">
    <property type="protein sequence ID" value="TWW64456.1"/>
    <property type="molecule type" value="Genomic_DNA"/>
</dbReference>
<reference evidence="2 3" key="1">
    <citation type="submission" date="2019-04" db="EMBL/GenBank/DDBJ databases">
        <title>Chromosome genome assembly for Takifugu flavidus.</title>
        <authorList>
            <person name="Xiao S."/>
        </authorList>
    </citation>
    <scope>NUCLEOTIDE SEQUENCE [LARGE SCALE GENOMIC DNA]</scope>
    <source>
        <strain evidence="2">HTHZ2018</strain>
        <tissue evidence="2">Muscle</tissue>
    </source>
</reference>
<accession>A0A5C6NB87</accession>
<dbReference type="AlphaFoldDB" id="A0A5C6NB87"/>
<organism evidence="2 3">
    <name type="scientific">Takifugu flavidus</name>
    <name type="common">sansaifugu</name>
    <dbReference type="NCBI Taxonomy" id="433684"/>
    <lineage>
        <taxon>Eukaryota</taxon>
        <taxon>Metazoa</taxon>
        <taxon>Chordata</taxon>
        <taxon>Craniata</taxon>
        <taxon>Vertebrata</taxon>
        <taxon>Euteleostomi</taxon>
        <taxon>Actinopterygii</taxon>
        <taxon>Neopterygii</taxon>
        <taxon>Teleostei</taxon>
        <taxon>Neoteleostei</taxon>
        <taxon>Acanthomorphata</taxon>
        <taxon>Eupercaria</taxon>
        <taxon>Tetraodontiformes</taxon>
        <taxon>Tetradontoidea</taxon>
        <taxon>Tetraodontidae</taxon>
        <taxon>Takifugu</taxon>
    </lineage>
</organism>
<feature type="non-terminal residue" evidence="2">
    <location>
        <position position="1"/>
    </location>
</feature>
<gene>
    <name evidence="2" type="ORF">D4764_22G0001030</name>
</gene>
<comment type="caution">
    <text evidence="2">The sequence shown here is derived from an EMBL/GenBank/DDBJ whole genome shotgun (WGS) entry which is preliminary data.</text>
</comment>
<name>A0A5C6NB87_9TELE</name>
<keyword evidence="3" id="KW-1185">Reference proteome</keyword>
<evidence type="ECO:0000313" key="3">
    <source>
        <dbReference type="Proteomes" id="UP000324091"/>
    </source>
</evidence>
<protein>
    <submittedName>
        <fullName evidence="2">Uncharacterized protein</fullName>
    </submittedName>
</protein>